<dbReference type="Proteomes" id="UP000828390">
    <property type="component" value="Unassembled WGS sequence"/>
</dbReference>
<keyword evidence="4" id="KW-0175">Coiled coil</keyword>
<dbReference type="PROSITE" id="PS50871">
    <property type="entry name" value="C1Q"/>
    <property type="match status" value="1"/>
</dbReference>
<dbReference type="PANTHER" id="PTHR22923">
    <property type="entry name" value="CEREBELLIN-RELATED"/>
    <property type="match status" value="1"/>
</dbReference>
<comment type="subcellular location">
    <subcellularLocation>
        <location evidence="1">Secreted</location>
    </subcellularLocation>
</comment>
<dbReference type="PRINTS" id="PR00007">
    <property type="entry name" value="COMPLEMNTC1Q"/>
</dbReference>
<reference evidence="7" key="1">
    <citation type="journal article" date="2019" name="bioRxiv">
        <title>The Genome of the Zebra Mussel, Dreissena polymorpha: A Resource for Invasive Species Research.</title>
        <authorList>
            <person name="McCartney M.A."/>
            <person name="Auch B."/>
            <person name="Kono T."/>
            <person name="Mallez S."/>
            <person name="Zhang Y."/>
            <person name="Obille A."/>
            <person name="Becker A."/>
            <person name="Abrahante J.E."/>
            <person name="Garbe J."/>
            <person name="Badalamenti J.P."/>
            <person name="Herman A."/>
            <person name="Mangelson H."/>
            <person name="Liachko I."/>
            <person name="Sullivan S."/>
            <person name="Sone E.D."/>
            <person name="Koren S."/>
            <person name="Silverstein K.A.T."/>
            <person name="Beckman K.B."/>
            <person name="Gohl D.M."/>
        </authorList>
    </citation>
    <scope>NUCLEOTIDE SEQUENCE</scope>
    <source>
        <strain evidence="7">Duluth1</strain>
        <tissue evidence="7">Whole animal</tissue>
    </source>
</reference>
<proteinExistence type="predicted"/>
<keyword evidence="8" id="KW-1185">Reference proteome</keyword>
<dbReference type="GO" id="GO:0005576">
    <property type="term" value="C:extracellular region"/>
    <property type="evidence" value="ECO:0007669"/>
    <property type="project" value="UniProtKB-SubCell"/>
</dbReference>
<evidence type="ECO:0000259" key="6">
    <source>
        <dbReference type="PROSITE" id="PS50871"/>
    </source>
</evidence>
<dbReference type="AlphaFoldDB" id="A0A9D3YD45"/>
<reference evidence="7" key="2">
    <citation type="submission" date="2020-11" db="EMBL/GenBank/DDBJ databases">
        <authorList>
            <person name="McCartney M.A."/>
            <person name="Auch B."/>
            <person name="Kono T."/>
            <person name="Mallez S."/>
            <person name="Becker A."/>
            <person name="Gohl D.M."/>
            <person name="Silverstein K.A.T."/>
            <person name="Koren S."/>
            <person name="Bechman K.B."/>
            <person name="Herman A."/>
            <person name="Abrahante J.E."/>
            <person name="Garbe J."/>
        </authorList>
    </citation>
    <scope>NUCLEOTIDE SEQUENCE</scope>
    <source>
        <strain evidence="7">Duluth1</strain>
        <tissue evidence="7">Whole animal</tissue>
    </source>
</reference>
<feature type="coiled-coil region" evidence="4">
    <location>
        <begin position="33"/>
        <end position="70"/>
    </location>
</feature>
<evidence type="ECO:0000256" key="1">
    <source>
        <dbReference type="ARBA" id="ARBA00004613"/>
    </source>
</evidence>
<dbReference type="SMART" id="SM00110">
    <property type="entry name" value="C1Q"/>
    <property type="match status" value="1"/>
</dbReference>
<evidence type="ECO:0000256" key="5">
    <source>
        <dbReference type="SAM" id="SignalP"/>
    </source>
</evidence>
<evidence type="ECO:0000313" key="7">
    <source>
        <dbReference type="EMBL" id="KAH3697647.1"/>
    </source>
</evidence>
<dbReference type="Pfam" id="PF00386">
    <property type="entry name" value="C1q"/>
    <property type="match status" value="1"/>
</dbReference>
<dbReference type="Gene3D" id="2.60.120.40">
    <property type="match status" value="1"/>
</dbReference>
<keyword evidence="3 5" id="KW-0732">Signal</keyword>
<dbReference type="EMBL" id="JAIWYP010000016">
    <property type="protein sequence ID" value="KAH3697647.1"/>
    <property type="molecule type" value="Genomic_DNA"/>
</dbReference>
<dbReference type="PANTHER" id="PTHR22923:SF116">
    <property type="entry name" value="C1Q DOMAIN-CONTAINING PROTEIN"/>
    <property type="match status" value="1"/>
</dbReference>
<dbReference type="InterPro" id="IPR001073">
    <property type="entry name" value="C1q_dom"/>
</dbReference>
<organism evidence="7 8">
    <name type="scientific">Dreissena polymorpha</name>
    <name type="common">Zebra mussel</name>
    <name type="synonym">Mytilus polymorpha</name>
    <dbReference type="NCBI Taxonomy" id="45954"/>
    <lineage>
        <taxon>Eukaryota</taxon>
        <taxon>Metazoa</taxon>
        <taxon>Spiralia</taxon>
        <taxon>Lophotrochozoa</taxon>
        <taxon>Mollusca</taxon>
        <taxon>Bivalvia</taxon>
        <taxon>Autobranchia</taxon>
        <taxon>Heteroconchia</taxon>
        <taxon>Euheterodonta</taxon>
        <taxon>Imparidentia</taxon>
        <taxon>Neoheterodontei</taxon>
        <taxon>Myida</taxon>
        <taxon>Dreissenoidea</taxon>
        <taxon>Dreissenidae</taxon>
        <taxon>Dreissena</taxon>
    </lineage>
</organism>
<evidence type="ECO:0000256" key="4">
    <source>
        <dbReference type="SAM" id="Coils"/>
    </source>
</evidence>
<feature type="chain" id="PRO_5039071724" description="C1q domain-containing protein" evidence="5">
    <location>
        <begin position="26"/>
        <end position="281"/>
    </location>
</feature>
<dbReference type="CDD" id="cd14686">
    <property type="entry name" value="bZIP"/>
    <property type="match status" value="1"/>
</dbReference>
<protein>
    <recommendedName>
        <fullName evidence="6">C1q domain-containing protein</fullName>
    </recommendedName>
</protein>
<feature type="domain" description="C1q" evidence="6">
    <location>
        <begin position="140"/>
        <end position="281"/>
    </location>
</feature>
<comment type="caution">
    <text evidence="7">The sequence shown here is derived from an EMBL/GenBank/DDBJ whole genome shotgun (WGS) entry which is preliminary data.</text>
</comment>
<dbReference type="SUPFAM" id="SSF49842">
    <property type="entry name" value="TNF-like"/>
    <property type="match status" value="1"/>
</dbReference>
<sequence length="281" mass="31427">MLIMKYVVLVFVGLFLLIQPNLTSGQEIEARILNTLIEKIVSLENRIEHLEDRNRKLERIEKRLEDGEEDGVDIVTKVTNLAKLVRALVQQNNGKIVHENLHHESNTHEEHSDFTSKVWPNTSAITAAIEMPPPKPLKRQIPERIAFCAGQSAHHVDNLGVHQTILFDEVFSNVGNAYNPNSGVFRVPVSGYYVMSLVYNAGVKTGGITDRYLEVVSNGVKLGDVIVDSSSSPLASATKVWVFHLQRGTDVWVRTTTFGISPNDVHGHSHTMLTGWLLYDD</sequence>
<dbReference type="InterPro" id="IPR050822">
    <property type="entry name" value="Cerebellin_Synaptic_Org"/>
</dbReference>
<dbReference type="InterPro" id="IPR008983">
    <property type="entry name" value="Tumour_necrosis_fac-like_dom"/>
</dbReference>
<feature type="signal peptide" evidence="5">
    <location>
        <begin position="1"/>
        <end position="25"/>
    </location>
</feature>
<name>A0A9D3YD45_DREPO</name>
<evidence type="ECO:0000256" key="3">
    <source>
        <dbReference type="ARBA" id="ARBA00022729"/>
    </source>
</evidence>
<accession>A0A9D3YD45</accession>
<gene>
    <name evidence="7" type="ORF">DPMN_085152</name>
</gene>
<keyword evidence="2" id="KW-0964">Secreted</keyword>
<evidence type="ECO:0000256" key="2">
    <source>
        <dbReference type="ARBA" id="ARBA00022525"/>
    </source>
</evidence>
<evidence type="ECO:0000313" key="8">
    <source>
        <dbReference type="Proteomes" id="UP000828390"/>
    </source>
</evidence>